<comment type="caution">
    <text evidence="2">The sequence shown here is derived from an EMBL/GenBank/DDBJ whole genome shotgun (WGS) entry which is preliminary data.</text>
</comment>
<keyword evidence="3" id="KW-1185">Reference proteome</keyword>
<gene>
    <name evidence="2" type="ORF">BT67DRAFT_117972</name>
</gene>
<evidence type="ECO:0000313" key="2">
    <source>
        <dbReference type="EMBL" id="KAK4137690.1"/>
    </source>
</evidence>
<feature type="compositionally biased region" description="Polar residues" evidence="1">
    <location>
        <begin position="96"/>
        <end position="110"/>
    </location>
</feature>
<feature type="compositionally biased region" description="Basic residues" evidence="1">
    <location>
        <begin position="86"/>
        <end position="95"/>
    </location>
</feature>
<proteinExistence type="predicted"/>
<reference evidence="2" key="2">
    <citation type="submission" date="2023-05" db="EMBL/GenBank/DDBJ databases">
        <authorList>
            <consortium name="Lawrence Berkeley National Laboratory"/>
            <person name="Steindorff A."/>
            <person name="Hensen N."/>
            <person name="Bonometti L."/>
            <person name="Westerberg I."/>
            <person name="Brannstrom I.O."/>
            <person name="Guillou S."/>
            <person name="Cros-Aarteil S."/>
            <person name="Calhoun S."/>
            <person name="Haridas S."/>
            <person name="Kuo A."/>
            <person name="Mondo S."/>
            <person name="Pangilinan J."/>
            <person name="Riley R."/>
            <person name="Labutti K."/>
            <person name="Andreopoulos B."/>
            <person name="Lipzen A."/>
            <person name="Chen C."/>
            <person name="Yanf M."/>
            <person name="Daum C."/>
            <person name="Ng V."/>
            <person name="Clum A."/>
            <person name="Ohm R."/>
            <person name="Martin F."/>
            <person name="Silar P."/>
            <person name="Natvig D."/>
            <person name="Lalanne C."/>
            <person name="Gautier V."/>
            <person name="Ament-Velasquez S.L."/>
            <person name="Kruys A."/>
            <person name="Hutchinson M.I."/>
            <person name="Powell A.J."/>
            <person name="Barry K."/>
            <person name="Miller A.N."/>
            <person name="Grigoriev I.V."/>
            <person name="Debuchy R."/>
            <person name="Gladieux P."/>
            <person name="Thoren M.H."/>
            <person name="Johannesson H."/>
        </authorList>
    </citation>
    <scope>NUCLEOTIDE SEQUENCE</scope>
    <source>
        <strain evidence="2">CBS 123565</strain>
    </source>
</reference>
<sequence length="126" mass="14009">MPWASFLLDCAARPFRCFIVITTPTFGFLLTRTLLHHFPFQANGSQPSAIKPVHLSLTLPLGNTQSIFHSPPWARKLPATCPSERHLRKTPKRHSNATQPNPSGAQTSESCPPLLANTFDQISHRT</sequence>
<name>A0AAN6ZFX3_9PEZI</name>
<reference evidence="2" key="1">
    <citation type="journal article" date="2023" name="Mol. Phylogenet. Evol.">
        <title>Genome-scale phylogeny and comparative genomics of the fungal order Sordariales.</title>
        <authorList>
            <person name="Hensen N."/>
            <person name="Bonometti L."/>
            <person name="Westerberg I."/>
            <person name="Brannstrom I.O."/>
            <person name="Guillou S."/>
            <person name="Cros-Aarteil S."/>
            <person name="Calhoun S."/>
            <person name="Haridas S."/>
            <person name="Kuo A."/>
            <person name="Mondo S."/>
            <person name="Pangilinan J."/>
            <person name="Riley R."/>
            <person name="LaButti K."/>
            <person name="Andreopoulos B."/>
            <person name="Lipzen A."/>
            <person name="Chen C."/>
            <person name="Yan M."/>
            <person name="Daum C."/>
            <person name="Ng V."/>
            <person name="Clum A."/>
            <person name="Steindorff A."/>
            <person name="Ohm R.A."/>
            <person name="Martin F."/>
            <person name="Silar P."/>
            <person name="Natvig D.O."/>
            <person name="Lalanne C."/>
            <person name="Gautier V."/>
            <person name="Ament-Velasquez S.L."/>
            <person name="Kruys A."/>
            <person name="Hutchinson M.I."/>
            <person name="Powell A.J."/>
            <person name="Barry K."/>
            <person name="Miller A.N."/>
            <person name="Grigoriev I.V."/>
            <person name="Debuchy R."/>
            <person name="Gladieux P."/>
            <person name="Hiltunen Thoren M."/>
            <person name="Johannesson H."/>
        </authorList>
    </citation>
    <scope>NUCLEOTIDE SEQUENCE</scope>
    <source>
        <strain evidence="2">CBS 123565</strain>
    </source>
</reference>
<dbReference type="EMBL" id="MU853402">
    <property type="protein sequence ID" value="KAK4137690.1"/>
    <property type="molecule type" value="Genomic_DNA"/>
</dbReference>
<dbReference type="Proteomes" id="UP001304895">
    <property type="component" value="Unassembled WGS sequence"/>
</dbReference>
<organism evidence="2 3">
    <name type="scientific">Trichocladium antarcticum</name>
    <dbReference type="NCBI Taxonomy" id="1450529"/>
    <lineage>
        <taxon>Eukaryota</taxon>
        <taxon>Fungi</taxon>
        <taxon>Dikarya</taxon>
        <taxon>Ascomycota</taxon>
        <taxon>Pezizomycotina</taxon>
        <taxon>Sordariomycetes</taxon>
        <taxon>Sordariomycetidae</taxon>
        <taxon>Sordariales</taxon>
        <taxon>Chaetomiaceae</taxon>
        <taxon>Trichocladium</taxon>
    </lineage>
</organism>
<dbReference type="AlphaFoldDB" id="A0AAN6ZFX3"/>
<feature type="region of interest" description="Disordered" evidence="1">
    <location>
        <begin position="78"/>
        <end position="113"/>
    </location>
</feature>
<evidence type="ECO:0000313" key="3">
    <source>
        <dbReference type="Proteomes" id="UP001304895"/>
    </source>
</evidence>
<evidence type="ECO:0000256" key="1">
    <source>
        <dbReference type="SAM" id="MobiDB-lite"/>
    </source>
</evidence>
<accession>A0AAN6ZFX3</accession>
<protein>
    <submittedName>
        <fullName evidence="2">Uncharacterized protein</fullName>
    </submittedName>
</protein>